<keyword evidence="2" id="KW-0489">Methyltransferase</keyword>
<dbReference type="Pfam" id="PF13649">
    <property type="entry name" value="Methyltransf_25"/>
    <property type="match status" value="1"/>
</dbReference>
<dbReference type="InterPro" id="IPR041698">
    <property type="entry name" value="Methyltransf_25"/>
</dbReference>
<organism evidence="2 3">
    <name type="scientific">Caldovatus aquaticus</name>
    <dbReference type="NCBI Taxonomy" id="2865671"/>
    <lineage>
        <taxon>Bacteria</taxon>
        <taxon>Pseudomonadati</taxon>
        <taxon>Pseudomonadota</taxon>
        <taxon>Alphaproteobacteria</taxon>
        <taxon>Acetobacterales</taxon>
        <taxon>Roseomonadaceae</taxon>
        <taxon>Caldovatus</taxon>
    </lineage>
</organism>
<accession>A0ABS7F4N1</accession>
<dbReference type="Gene3D" id="3.40.50.150">
    <property type="entry name" value="Vaccinia Virus protein VP39"/>
    <property type="match status" value="1"/>
</dbReference>
<dbReference type="GO" id="GO:0032259">
    <property type="term" value="P:methylation"/>
    <property type="evidence" value="ECO:0007669"/>
    <property type="project" value="UniProtKB-KW"/>
</dbReference>
<dbReference type="GO" id="GO:0008168">
    <property type="term" value="F:methyltransferase activity"/>
    <property type="evidence" value="ECO:0007669"/>
    <property type="project" value="UniProtKB-KW"/>
</dbReference>
<proteinExistence type="predicted"/>
<comment type="caution">
    <text evidence="2">The sequence shown here is derived from an EMBL/GenBank/DDBJ whole genome shotgun (WGS) entry which is preliminary data.</text>
</comment>
<reference evidence="2 3" key="1">
    <citation type="submission" date="2021-08" db="EMBL/GenBank/DDBJ databases">
        <title>Caldovatus sediminis gen. nov., sp. nov., a moderately thermophilic bacterium isolated from a hot spring.</title>
        <authorList>
            <person name="Hu C.-J."/>
            <person name="Li W.-J."/>
            <person name="Xian W.-D."/>
        </authorList>
    </citation>
    <scope>NUCLEOTIDE SEQUENCE [LARGE SCALE GENOMIC DNA]</scope>
    <source>
        <strain evidence="2 3">SYSU G05006</strain>
    </source>
</reference>
<gene>
    <name evidence="2" type="ORF">K1J50_13645</name>
</gene>
<keyword evidence="3" id="KW-1185">Reference proteome</keyword>
<feature type="domain" description="Methyltransferase" evidence="1">
    <location>
        <begin position="64"/>
        <end position="153"/>
    </location>
</feature>
<dbReference type="InterPro" id="IPR029063">
    <property type="entry name" value="SAM-dependent_MTases_sf"/>
</dbReference>
<dbReference type="EMBL" id="JAHZUY010000042">
    <property type="protein sequence ID" value="MBW8270524.1"/>
    <property type="molecule type" value="Genomic_DNA"/>
</dbReference>
<name>A0ABS7F4N1_9PROT</name>
<sequence length="235" mass="24314">MPSPLPDPGQADRGADAAALRRAVAARYAGASRWARGFVAGKLRADPVVAALLARGAARPFGHVLDLGCGRGQLGLALLQAGCATALLGLDRDRAKLAEARAAAADLPAAFAEADFLAPVALPECDTVLLVDVLYLLPEPAQQALLARAAAAARRRVLIRAFDPARGWRSAVGHAAEQLGRLLRGDLGRTAIAPLPVGVLAATLRAAGFARIAVAPCWGRTPLPNVLLDAEREEA</sequence>
<dbReference type="SUPFAM" id="SSF53335">
    <property type="entry name" value="S-adenosyl-L-methionine-dependent methyltransferases"/>
    <property type="match status" value="1"/>
</dbReference>
<evidence type="ECO:0000313" key="3">
    <source>
        <dbReference type="Proteomes" id="UP001519924"/>
    </source>
</evidence>
<evidence type="ECO:0000313" key="2">
    <source>
        <dbReference type="EMBL" id="MBW8270524.1"/>
    </source>
</evidence>
<protein>
    <submittedName>
        <fullName evidence="2">Class I SAM-dependent methyltransferase</fullName>
    </submittedName>
</protein>
<dbReference type="Proteomes" id="UP001519924">
    <property type="component" value="Unassembled WGS sequence"/>
</dbReference>
<dbReference type="RefSeq" id="WP_220118264.1">
    <property type="nucleotide sequence ID" value="NZ_JAHZUY010000042.1"/>
</dbReference>
<keyword evidence="2" id="KW-0808">Transferase</keyword>
<evidence type="ECO:0000259" key="1">
    <source>
        <dbReference type="Pfam" id="PF13649"/>
    </source>
</evidence>